<feature type="domain" description="Mannose-1-phosphate guanyltransferase C-terminal" evidence="11">
    <location>
        <begin position="279"/>
        <end position="346"/>
    </location>
</feature>
<dbReference type="Pfam" id="PF00483">
    <property type="entry name" value="NTP_transferase"/>
    <property type="match status" value="1"/>
</dbReference>
<dbReference type="Pfam" id="PF25087">
    <property type="entry name" value="GMPPB_C"/>
    <property type="match status" value="1"/>
</dbReference>
<dbReference type="SUPFAM" id="SSF53448">
    <property type="entry name" value="Nucleotide-diphospho-sugar transferases"/>
    <property type="match status" value="1"/>
</dbReference>
<dbReference type="GO" id="GO:0005829">
    <property type="term" value="C:cytosol"/>
    <property type="evidence" value="ECO:0007669"/>
    <property type="project" value="UniProtKB-SubCell"/>
</dbReference>
<evidence type="ECO:0000256" key="1">
    <source>
        <dbReference type="ARBA" id="ARBA00004514"/>
    </source>
</evidence>
<keyword evidence="5" id="KW-0648">Protein biosynthesis</keyword>
<keyword evidence="4 12" id="KW-0396">Initiation factor</keyword>
<sequence length="365" mass="41545">MFESIILIGPGTQLFPLTNSRLQITNLPILNRPLLEHNIEFLLPISKKIFVVILEENRKNIENICSKYNYAVQIVGIPCYDGIVASISRIGKMITSENLIVTKGDLITNIKIEDIARKYLAKKSYFLSMLSETKNESTTVGFREDSLLFYSTKLVNDFPNDLFTMSHVTLSRELDTVEFYMFKRTMLPLFDGGSFGLKQNLLPKIVEDLRNVNPVSLYCDPDAMIYQVKDKESYININKLLKLKARTGNNAIFDKSKQKEVKQYIKKNQLEDFTNYMCDVCIGEQCIVINSILGNEVNILNNTKVFSSIIMGNCRIGANCIIERCIIGFDVDIKPESTLIDCVVSSGYHFEDQIQGSEDIFNVIK</sequence>
<comment type="subcellular location">
    <subcellularLocation>
        <location evidence="1">Cytoplasm</location>
        <location evidence="1">Cytosol</location>
    </subcellularLocation>
</comment>
<organism evidence="12 13">
    <name type="scientific">Nosema bombycis (strain CQ1 / CVCC 102059)</name>
    <name type="common">Microsporidian parasite</name>
    <name type="synonym">Pebrine of silkworm</name>
    <dbReference type="NCBI Taxonomy" id="578461"/>
    <lineage>
        <taxon>Eukaryota</taxon>
        <taxon>Fungi</taxon>
        <taxon>Fungi incertae sedis</taxon>
        <taxon>Microsporidia</taxon>
        <taxon>Nosematidae</taxon>
        <taxon>Nosema</taxon>
    </lineage>
</organism>
<gene>
    <name evidence="12" type="ORF">NBO_153g0002</name>
</gene>
<protein>
    <recommendedName>
        <fullName evidence="6">Translation initiation factor eIF2B subunit gamma</fullName>
    </recommendedName>
    <alternativeName>
        <fullName evidence="7">eIF2B GDP-GTP exchange factor subunit gamma</fullName>
    </alternativeName>
</protein>
<dbReference type="VEuPathDB" id="MicrosporidiaDB:NBO_153g0002"/>
<reference evidence="12 13" key="1">
    <citation type="journal article" date="2013" name="BMC Genomics">
        <title>Comparative genomics of parasitic silkworm microsporidia reveal an association between genome expansion and host adaptation.</title>
        <authorList>
            <person name="Pan G."/>
            <person name="Xu J."/>
            <person name="Li T."/>
            <person name="Xia Q."/>
            <person name="Liu S.L."/>
            <person name="Zhang G."/>
            <person name="Li S."/>
            <person name="Li C."/>
            <person name="Liu H."/>
            <person name="Yang L."/>
            <person name="Liu T."/>
            <person name="Zhang X."/>
            <person name="Wu Z."/>
            <person name="Fan W."/>
            <person name="Dang X."/>
            <person name="Xiang H."/>
            <person name="Tao M."/>
            <person name="Li Y."/>
            <person name="Hu J."/>
            <person name="Li Z."/>
            <person name="Lin L."/>
            <person name="Luo J."/>
            <person name="Geng L."/>
            <person name="Wang L."/>
            <person name="Long M."/>
            <person name="Wan Y."/>
            <person name="He N."/>
            <person name="Zhang Z."/>
            <person name="Lu C."/>
            <person name="Keeling P.J."/>
            <person name="Wang J."/>
            <person name="Xiang Z."/>
            <person name="Zhou Z."/>
        </authorList>
    </citation>
    <scope>NUCLEOTIDE SEQUENCE [LARGE SCALE GENOMIC DNA]</scope>
    <source>
        <strain evidence="13">CQ1 / CVCC 102059</strain>
    </source>
</reference>
<dbReference type="InterPro" id="IPR056729">
    <property type="entry name" value="GMPPB_C"/>
</dbReference>
<dbReference type="OrthoDB" id="10250549at2759"/>
<dbReference type="OMA" id="SCKIRRC"/>
<evidence type="ECO:0000256" key="9">
    <source>
        <dbReference type="ARBA" id="ARBA00046432"/>
    </source>
</evidence>
<evidence type="ECO:0000313" key="13">
    <source>
        <dbReference type="Proteomes" id="UP000016927"/>
    </source>
</evidence>
<dbReference type="GO" id="GO:0002183">
    <property type="term" value="P:cytoplasmic translational initiation"/>
    <property type="evidence" value="ECO:0007669"/>
    <property type="project" value="TreeGrafter"/>
</dbReference>
<evidence type="ECO:0000256" key="2">
    <source>
        <dbReference type="ARBA" id="ARBA00007878"/>
    </source>
</evidence>
<dbReference type="STRING" id="578461.R0MG88"/>
<dbReference type="GO" id="GO:0003743">
    <property type="term" value="F:translation initiation factor activity"/>
    <property type="evidence" value="ECO:0007669"/>
    <property type="project" value="UniProtKB-KW"/>
</dbReference>
<dbReference type="Gene3D" id="2.160.10.10">
    <property type="entry name" value="Hexapeptide repeat proteins"/>
    <property type="match status" value="1"/>
</dbReference>
<dbReference type="PANTHER" id="PTHR45989">
    <property type="entry name" value="TRANSLATION INITIATION FACTOR EIF-2B SUBUNIT GAMMA"/>
    <property type="match status" value="1"/>
</dbReference>
<evidence type="ECO:0000259" key="10">
    <source>
        <dbReference type="Pfam" id="PF00483"/>
    </source>
</evidence>
<dbReference type="PANTHER" id="PTHR45989:SF1">
    <property type="entry name" value="TRANSLATION INITIATION FACTOR EIF-2B SUBUNIT GAMMA"/>
    <property type="match status" value="1"/>
</dbReference>
<name>R0MG88_NOSB1</name>
<dbReference type="InterPro" id="IPR005835">
    <property type="entry name" value="NTP_transferase_dom"/>
</dbReference>
<keyword evidence="13" id="KW-1185">Reference proteome</keyword>
<evidence type="ECO:0000313" key="12">
    <source>
        <dbReference type="EMBL" id="EOB13155.1"/>
    </source>
</evidence>
<evidence type="ECO:0000256" key="5">
    <source>
        <dbReference type="ARBA" id="ARBA00022917"/>
    </source>
</evidence>
<evidence type="ECO:0000256" key="3">
    <source>
        <dbReference type="ARBA" id="ARBA00022490"/>
    </source>
</evidence>
<feature type="domain" description="Nucleotidyl transferase" evidence="10">
    <location>
        <begin position="5"/>
        <end position="133"/>
    </location>
</feature>
<evidence type="ECO:0000256" key="7">
    <source>
        <dbReference type="ARBA" id="ARBA00044229"/>
    </source>
</evidence>
<dbReference type="EMBL" id="KB909061">
    <property type="protein sequence ID" value="EOB13155.1"/>
    <property type="molecule type" value="Genomic_DNA"/>
</dbReference>
<comment type="subunit">
    <text evidence="9">Component of the translation initiation factor 2B (eIF2B) complex which is a heterodecamer of two sets of five different subunits: alpha, beta, gamma, delta and epsilon. Subunits alpha, beta and delta comprise a regulatory subcomplex and subunits epsilon and gamma comprise a catalytic subcomplex. Within the complex, the hexameric regulatory complex resides at the center, with the two heterodimeric catalytic subcomplexes bound on opposite sides.</text>
</comment>
<dbReference type="GO" id="GO:0005851">
    <property type="term" value="C:eukaryotic translation initiation factor 2B complex"/>
    <property type="evidence" value="ECO:0007669"/>
    <property type="project" value="TreeGrafter"/>
</dbReference>
<evidence type="ECO:0000256" key="8">
    <source>
        <dbReference type="ARBA" id="ARBA00045373"/>
    </source>
</evidence>
<dbReference type="AlphaFoldDB" id="R0MG88"/>
<evidence type="ECO:0000256" key="4">
    <source>
        <dbReference type="ARBA" id="ARBA00022540"/>
    </source>
</evidence>
<proteinExistence type="inferred from homology"/>
<accession>R0MG88</accession>
<evidence type="ECO:0000256" key="6">
    <source>
        <dbReference type="ARBA" id="ARBA00044196"/>
    </source>
</evidence>
<evidence type="ECO:0000259" key="11">
    <source>
        <dbReference type="Pfam" id="PF25087"/>
    </source>
</evidence>
<dbReference type="Proteomes" id="UP000016927">
    <property type="component" value="Unassembled WGS sequence"/>
</dbReference>
<dbReference type="InterPro" id="IPR029044">
    <property type="entry name" value="Nucleotide-diphossugar_trans"/>
</dbReference>
<comment type="function">
    <text evidence="8">Acts as a component of the translation initiation factor 2B (eIF2B) complex, which catalyzes the exchange of GDP for GTP on the eukaryotic initiation factor 2 (eIF2) complex gamma subunit. Its guanine nucleotide exchange factor activity is repressed when bound to eIF2 complex phosphorylated on the alpha subunit, thereby limiting the amount of methionyl-initiator methionine tRNA available to the ribosome and consequently global translation is repressed.</text>
</comment>
<comment type="similarity">
    <text evidence="2">Belongs to the eIF-2B gamma/epsilon subunits family.</text>
</comment>
<dbReference type="HOGENOM" id="CLU_049753_0_0_1"/>
<keyword evidence="3" id="KW-0963">Cytoplasm</keyword>
<dbReference type="Gene3D" id="3.90.550.10">
    <property type="entry name" value="Spore Coat Polysaccharide Biosynthesis Protein SpsA, Chain A"/>
    <property type="match status" value="1"/>
</dbReference>
<dbReference type="InterPro" id="IPR051960">
    <property type="entry name" value="eIF2B_gamma"/>
</dbReference>
<dbReference type="GO" id="GO:0005085">
    <property type="term" value="F:guanyl-nucleotide exchange factor activity"/>
    <property type="evidence" value="ECO:0007669"/>
    <property type="project" value="TreeGrafter"/>
</dbReference>